<accession>A0A1Y3ASR6</accession>
<dbReference type="Proteomes" id="UP000194236">
    <property type="component" value="Unassembled WGS sequence"/>
</dbReference>
<sequence>MSLYMVMKIHINETLSSISALEMLIFSTSISAIDPVCKCDKTCQTHPPTHTLD</sequence>
<evidence type="ECO:0000313" key="1">
    <source>
        <dbReference type="EMBL" id="OTF70516.1"/>
    </source>
</evidence>
<comment type="caution">
    <text evidence="1">The sequence shown here is derived from an EMBL/GenBank/DDBJ whole genome shotgun (WGS) entry which is preliminary data.</text>
</comment>
<organism evidence="1 2">
    <name type="scientific">Euroglyphus maynei</name>
    <name type="common">Mayne's house dust mite</name>
    <dbReference type="NCBI Taxonomy" id="6958"/>
    <lineage>
        <taxon>Eukaryota</taxon>
        <taxon>Metazoa</taxon>
        <taxon>Ecdysozoa</taxon>
        <taxon>Arthropoda</taxon>
        <taxon>Chelicerata</taxon>
        <taxon>Arachnida</taxon>
        <taxon>Acari</taxon>
        <taxon>Acariformes</taxon>
        <taxon>Sarcoptiformes</taxon>
        <taxon>Astigmata</taxon>
        <taxon>Psoroptidia</taxon>
        <taxon>Analgoidea</taxon>
        <taxon>Pyroglyphidae</taxon>
        <taxon>Pyroglyphinae</taxon>
        <taxon>Euroglyphus</taxon>
    </lineage>
</organism>
<keyword evidence="2" id="KW-1185">Reference proteome</keyword>
<protein>
    <submittedName>
        <fullName evidence="1">Uncharacterized protein</fullName>
    </submittedName>
</protein>
<dbReference type="EMBL" id="MUJZ01065358">
    <property type="protein sequence ID" value="OTF70516.1"/>
    <property type="molecule type" value="Genomic_DNA"/>
</dbReference>
<evidence type="ECO:0000313" key="2">
    <source>
        <dbReference type="Proteomes" id="UP000194236"/>
    </source>
</evidence>
<name>A0A1Y3ASR6_EURMA</name>
<reference evidence="1 2" key="1">
    <citation type="submission" date="2017-03" db="EMBL/GenBank/DDBJ databases">
        <title>Genome Survey of Euroglyphus maynei.</title>
        <authorList>
            <person name="Arlian L.G."/>
            <person name="Morgan M.S."/>
            <person name="Rider S.D."/>
        </authorList>
    </citation>
    <scope>NUCLEOTIDE SEQUENCE [LARGE SCALE GENOMIC DNA]</scope>
    <source>
        <strain evidence="1">Arlian Lab</strain>
        <tissue evidence="1">Whole body</tissue>
    </source>
</reference>
<gene>
    <name evidence="1" type="ORF">BLA29_013163</name>
</gene>
<dbReference type="AlphaFoldDB" id="A0A1Y3ASR6"/>
<proteinExistence type="predicted"/>